<keyword evidence="3" id="KW-1185">Reference proteome</keyword>
<keyword evidence="1" id="KW-0812">Transmembrane</keyword>
<comment type="caution">
    <text evidence="2">The sequence shown here is derived from an EMBL/GenBank/DDBJ whole genome shotgun (WGS) entry which is preliminary data.</text>
</comment>
<dbReference type="Proteomes" id="UP000784294">
    <property type="component" value="Unassembled WGS sequence"/>
</dbReference>
<proteinExistence type="predicted"/>
<accession>A0A3S5B4R8</accession>
<dbReference type="AlphaFoldDB" id="A0A3S5B4R8"/>
<gene>
    <name evidence="2" type="ORF">PXEA_LOCUS27006</name>
</gene>
<sequence>MMDENSVRFHPEQAKASRGLRQLEHRIKAKRQQYNWIQPSSSAHIENQFMASKDKQILVYIFRFKILGHFRFFIPQIRLCIDVWLNFKCILYICLNGANYTFFDAGFALGNDLYLLLLFLPFSLLAAWGCGF</sequence>
<feature type="transmembrane region" description="Helical" evidence="1">
    <location>
        <begin position="113"/>
        <end position="131"/>
    </location>
</feature>
<keyword evidence="1" id="KW-0472">Membrane</keyword>
<keyword evidence="1" id="KW-1133">Transmembrane helix</keyword>
<organism evidence="2 3">
    <name type="scientific">Protopolystoma xenopodis</name>
    <dbReference type="NCBI Taxonomy" id="117903"/>
    <lineage>
        <taxon>Eukaryota</taxon>
        <taxon>Metazoa</taxon>
        <taxon>Spiralia</taxon>
        <taxon>Lophotrochozoa</taxon>
        <taxon>Platyhelminthes</taxon>
        <taxon>Monogenea</taxon>
        <taxon>Polyopisthocotylea</taxon>
        <taxon>Polystomatidea</taxon>
        <taxon>Polystomatidae</taxon>
        <taxon>Protopolystoma</taxon>
    </lineage>
</organism>
<name>A0A3S5B4R8_9PLAT</name>
<protein>
    <submittedName>
        <fullName evidence="2">Uncharacterized protein</fullName>
    </submittedName>
</protein>
<evidence type="ECO:0000313" key="3">
    <source>
        <dbReference type="Proteomes" id="UP000784294"/>
    </source>
</evidence>
<reference evidence="2" key="1">
    <citation type="submission" date="2018-11" db="EMBL/GenBank/DDBJ databases">
        <authorList>
            <consortium name="Pathogen Informatics"/>
        </authorList>
    </citation>
    <scope>NUCLEOTIDE SEQUENCE</scope>
</reference>
<evidence type="ECO:0000313" key="2">
    <source>
        <dbReference type="EMBL" id="VEL33566.1"/>
    </source>
</evidence>
<evidence type="ECO:0000256" key="1">
    <source>
        <dbReference type="SAM" id="Phobius"/>
    </source>
</evidence>
<dbReference type="EMBL" id="CAAALY010246011">
    <property type="protein sequence ID" value="VEL33566.1"/>
    <property type="molecule type" value="Genomic_DNA"/>
</dbReference>